<evidence type="ECO:0000313" key="3">
    <source>
        <dbReference type="Proteomes" id="UP000595757"/>
    </source>
</evidence>
<dbReference type="InterPro" id="IPR052509">
    <property type="entry name" value="Metal_resp_DNA-bind_regulator"/>
</dbReference>
<dbReference type="Pfam" id="PF03551">
    <property type="entry name" value="PadR"/>
    <property type="match status" value="1"/>
</dbReference>
<accession>A0ABX7DFG5</accession>
<dbReference type="GeneID" id="96991856"/>
<dbReference type="RefSeq" id="WP_201807238.1">
    <property type="nucleotide sequence ID" value="NZ_CP068158.1"/>
</dbReference>
<reference evidence="2 3" key="1">
    <citation type="submission" date="2021-01" db="EMBL/GenBank/DDBJ databases">
        <title>FDA dAtabase for Regulatory Grade micrObial Sequences (FDA-ARGOS): Supporting development and validation of Infectious Disease Dx tests.</title>
        <authorList>
            <person name="Sproer C."/>
            <person name="Gronow S."/>
            <person name="Severitt S."/>
            <person name="Schroder I."/>
            <person name="Tallon L."/>
            <person name="Sadzewicz L."/>
            <person name="Zhao X."/>
            <person name="Boylan J."/>
            <person name="Ott S."/>
            <person name="Bowen H."/>
            <person name="Vavikolanu K."/>
            <person name="Mehta A."/>
            <person name="Aluvathingal J."/>
            <person name="Nadendla S."/>
            <person name="Lowell S."/>
            <person name="Myers T."/>
            <person name="Yan Y."/>
            <person name="Sichtig H."/>
        </authorList>
    </citation>
    <scope>NUCLEOTIDE SEQUENCE [LARGE SCALE GENOMIC DNA]</scope>
    <source>
        <strain evidence="2 3">FDAARGOS_1115</strain>
    </source>
</reference>
<keyword evidence="3" id="KW-1185">Reference proteome</keyword>
<dbReference type="InterPro" id="IPR036390">
    <property type="entry name" value="WH_DNA-bd_sf"/>
</dbReference>
<gene>
    <name evidence="2" type="ORF">I6I72_00200</name>
</gene>
<dbReference type="InterPro" id="IPR005149">
    <property type="entry name" value="Tscrpt_reg_PadR_N"/>
</dbReference>
<proteinExistence type="predicted"/>
<protein>
    <submittedName>
        <fullName evidence="2">PadR family transcriptional regulator</fullName>
    </submittedName>
</protein>
<sequence>MADERSFPSQWLRAVLPLTVMHILRNGTAYGYDISTQIKTAGLGDIKGGTLYPLLGRLERNGLISAQWQPGKSGPGRKYYKLTDSGRTHLEAQTQQWAIFTRTTSQLFAQPKDTSNA</sequence>
<organism evidence="2 3">
    <name type="scientific">Corynebacterium striatum</name>
    <dbReference type="NCBI Taxonomy" id="43770"/>
    <lineage>
        <taxon>Bacteria</taxon>
        <taxon>Bacillati</taxon>
        <taxon>Actinomycetota</taxon>
        <taxon>Actinomycetes</taxon>
        <taxon>Mycobacteriales</taxon>
        <taxon>Corynebacteriaceae</taxon>
        <taxon>Corynebacterium</taxon>
    </lineage>
</organism>
<feature type="domain" description="Transcription regulator PadR N-terminal" evidence="1">
    <location>
        <begin position="20"/>
        <end position="91"/>
    </location>
</feature>
<dbReference type="Gene3D" id="1.10.10.10">
    <property type="entry name" value="Winged helix-like DNA-binding domain superfamily/Winged helix DNA-binding domain"/>
    <property type="match status" value="1"/>
</dbReference>
<dbReference type="SUPFAM" id="SSF46785">
    <property type="entry name" value="Winged helix' DNA-binding domain"/>
    <property type="match status" value="1"/>
</dbReference>
<name>A0ABX7DFG5_CORST</name>
<dbReference type="Proteomes" id="UP000595757">
    <property type="component" value="Chromosome"/>
</dbReference>
<dbReference type="EMBL" id="CP068158">
    <property type="protein sequence ID" value="QQU77062.1"/>
    <property type="molecule type" value="Genomic_DNA"/>
</dbReference>
<evidence type="ECO:0000313" key="2">
    <source>
        <dbReference type="EMBL" id="QQU77062.1"/>
    </source>
</evidence>
<evidence type="ECO:0000259" key="1">
    <source>
        <dbReference type="Pfam" id="PF03551"/>
    </source>
</evidence>
<dbReference type="PANTHER" id="PTHR33169">
    <property type="entry name" value="PADR-FAMILY TRANSCRIPTIONAL REGULATOR"/>
    <property type="match status" value="1"/>
</dbReference>
<dbReference type="PANTHER" id="PTHR33169:SF14">
    <property type="entry name" value="TRANSCRIPTIONAL REGULATOR RV3488"/>
    <property type="match status" value="1"/>
</dbReference>
<dbReference type="InterPro" id="IPR036388">
    <property type="entry name" value="WH-like_DNA-bd_sf"/>
</dbReference>